<organism evidence="1 2">
    <name type="scientific">Streblomastix strix</name>
    <dbReference type="NCBI Taxonomy" id="222440"/>
    <lineage>
        <taxon>Eukaryota</taxon>
        <taxon>Metamonada</taxon>
        <taxon>Preaxostyla</taxon>
        <taxon>Oxymonadida</taxon>
        <taxon>Streblomastigidae</taxon>
        <taxon>Streblomastix</taxon>
    </lineage>
</organism>
<dbReference type="Proteomes" id="UP000324800">
    <property type="component" value="Unassembled WGS sequence"/>
</dbReference>
<evidence type="ECO:0000313" key="1">
    <source>
        <dbReference type="EMBL" id="KAA6363107.1"/>
    </source>
</evidence>
<sequence length="153" mass="17918">MGDYPWNNYETVRVKRPRDDDGDNEFIQMKRPRLGESPHTSYGNKTNDIDMDLSHINSQSNIGQSSNLQQIDPIQNNFPSTSTPLTLTNQDPGIMRERLRAAQRFTCSFCSRDRYAPMKTKCCNLQLRQKEESLSKLWNIRKRLSLCSRLWFI</sequence>
<proteinExistence type="predicted"/>
<protein>
    <submittedName>
        <fullName evidence="1">Uncharacterized protein</fullName>
    </submittedName>
</protein>
<reference evidence="1 2" key="1">
    <citation type="submission" date="2019-03" db="EMBL/GenBank/DDBJ databases">
        <title>Single cell metagenomics reveals metabolic interactions within the superorganism composed of flagellate Streblomastix strix and complex community of Bacteroidetes bacteria on its surface.</title>
        <authorList>
            <person name="Treitli S.C."/>
            <person name="Kolisko M."/>
            <person name="Husnik F."/>
            <person name="Keeling P."/>
            <person name="Hampl V."/>
        </authorList>
    </citation>
    <scope>NUCLEOTIDE SEQUENCE [LARGE SCALE GENOMIC DNA]</scope>
    <source>
        <strain evidence="1">ST1C</strain>
    </source>
</reference>
<dbReference type="AlphaFoldDB" id="A0A5J4TY06"/>
<gene>
    <name evidence="1" type="ORF">EZS28_041367</name>
</gene>
<name>A0A5J4TY06_9EUKA</name>
<accession>A0A5J4TY06</accession>
<evidence type="ECO:0000313" key="2">
    <source>
        <dbReference type="Proteomes" id="UP000324800"/>
    </source>
</evidence>
<dbReference type="EMBL" id="SNRW01023320">
    <property type="protein sequence ID" value="KAA6363107.1"/>
    <property type="molecule type" value="Genomic_DNA"/>
</dbReference>
<comment type="caution">
    <text evidence="1">The sequence shown here is derived from an EMBL/GenBank/DDBJ whole genome shotgun (WGS) entry which is preliminary data.</text>
</comment>